<feature type="active site" evidence="5">
    <location>
        <position position="19"/>
    </location>
</feature>
<accession>A0A7Z0IHI0</accession>
<dbReference type="InterPro" id="IPR019533">
    <property type="entry name" value="Peptidase_S26"/>
</dbReference>
<keyword evidence="3 6" id="KW-0645">Protease</keyword>
<dbReference type="Proteomes" id="UP000539111">
    <property type="component" value="Unassembled WGS sequence"/>
</dbReference>
<dbReference type="Gene3D" id="2.10.109.10">
    <property type="entry name" value="Umud Fragment, subunit A"/>
    <property type="match status" value="1"/>
</dbReference>
<feature type="active site" evidence="5">
    <location>
        <position position="88"/>
    </location>
</feature>
<evidence type="ECO:0000313" key="9">
    <source>
        <dbReference type="Proteomes" id="UP000539111"/>
    </source>
</evidence>
<name>A0A7Z0IHI0_9MICO</name>
<evidence type="ECO:0000256" key="2">
    <source>
        <dbReference type="ARBA" id="ARBA00009370"/>
    </source>
</evidence>
<dbReference type="SUPFAM" id="SSF51306">
    <property type="entry name" value="LexA/Signal peptidase"/>
    <property type="match status" value="1"/>
</dbReference>
<dbReference type="GO" id="GO:0009003">
    <property type="term" value="F:signal peptidase activity"/>
    <property type="evidence" value="ECO:0007669"/>
    <property type="project" value="UniProtKB-EC"/>
</dbReference>
<evidence type="ECO:0000256" key="6">
    <source>
        <dbReference type="RuleBase" id="RU362042"/>
    </source>
</evidence>
<comment type="caution">
    <text evidence="8">The sequence shown here is derived from an EMBL/GenBank/DDBJ whole genome shotgun (WGS) entry which is preliminary data.</text>
</comment>
<evidence type="ECO:0000259" key="7">
    <source>
        <dbReference type="Pfam" id="PF10502"/>
    </source>
</evidence>
<evidence type="ECO:0000256" key="4">
    <source>
        <dbReference type="ARBA" id="ARBA00022801"/>
    </source>
</evidence>
<gene>
    <name evidence="8" type="ORF">BJY26_002051</name>
</gene>
<dbReference type="CDD" id="cd06530">
    <property type="entry name" value="S26_SPase_I"/>
    <property type="match status" value="1"/>
</dbReference>
<dbReference type="AlphaFoldDB" id="A0A7Z0IHI0"/>
<feature type="domain" description="Peptidase S26" evidence="7">
    <location>
        <begin position="2"/>
        <end position="178"/>
    </location>
</feature>
<dbReference type="InterPro" id="IPR019756">
    <property type="entry name" value="Pept_S26A_signal_pept_1_Ser-AS"/>
</dbReference>
<dbReference type="InterPro" id="IPR000223">
    <property type="entry name" value="Pept_S26A_signal_pept_1"/>
</dbReference>
<organism evidence="8 9">
    <name type="scientific">Spelaeicoccus albus</name>
    <dbReference type="NCBI Taxonomy" id="1280376"/>
    <lineage>
        <taxon>Bacteria</taxon>
        <taxon>Bacillati</taxon>
        <taxon>Actinomycetota</taxon>
        <taxon>Actinomycetes</taxon>
        <taxon>Micrococcales</taxon>
        <taxon>Brevibacteriaceae</taxon>
        <taxon>Spelaeicoccus</taxon>
    </lineage>
</organism>
<comment type="catalytic activity">
    <reaction evidence="6">
        <text>Cleavage of hydrophobic, N-terminal signal or leader sequences from secreted and periplasmic proteins.</text>
        <dbReference type="EC" id="3.4.21.89"/>
    </reaction>
</comment>
<comment type="similarity">
    <text evidence="2 6">Belongs to the peptidase S26 family.</text>
</comment>
<evidence type="ECO:0000256" key="1">
    <source>
        <dbReference type="ARBA" id="ARBA00004401"/>
    </source>
</evidence>
<dbReference type="PANTHER" id="PTHR43390">
    <property type="entry name" value="SIGNAL PEPTIDASE I"/>
    <property type="match status" value="1"/>
</dbReference>
<evidence type="ECO:0000313" key="8">
    <source>
        <dbReference type="EMBL" id="NYI67745.1"/>
    </source>
</evidence>
<dbReference type="EC" id="3.4.21.89" evidence="6"/>
<comment type="subcellular location">
    <subcellularLocation>
        <location evidence="1">Cell membrane</location>
        <topology evidence="1">Single-pass type II membrane protein</topology>
    </subcellularLocation>
    <subcellularLocation>
        <location evidence="6">Membrane</location>
        <topology evidence="6">Single-pass type II membrane protein</topology>
    </subcellularLocation>
</comment>
<keyword evidence="9" id="KW-1185">Reference proteome</keyword>
<proteinExistence type="inferred from homology"/>
<keyword evidence="4 6" id="KW-0378">Hydrolase</keyword>
<reference evidence="8 9" key="1">
    <citation type="submission" date="2020-07" db="EMBL/GenBank/DDBJ databases">
        <title>Sequencing the genomes of 1000 actinobacteria strains.</title>
        <authorList>
            <person name="Klenk H.-P."/>
        </authorList>
    </citation>
    <scope>NUCLEOTIDE SEQUENCE [LARGE SCALE GENOMIC DNA]</scope>
    <source>
        <strain evidence="8 9">DSM 26341</strain>
    </source>
</reference>
<dbReference type="GO" id="GO:0006465">
    <property type="term" value="P:signal peptide processing"/>
    <property type="evidence" value="ECO:0007669"/>
    <property type="project" value="InterPro"/>
</dbReference>
<sequence length="195" mass="20999">MAALVRGFLIQMYMIPSGSMEPTLDVGDHIAVYRQSYLTHPPRRGDVVVFDGRGTFYPNRVEPTGLKAVGTEIGSWFGLANRNAYIVKRVIGVGGDHVRCCNTAGKIVVNGNPVNEPYIMPGNAPSAGKFNVKVPPGHLWLMGDHRSDSADSRAHLGDPGGGMLPDSRVVGKVVLRIWPPSRFGSIDHGGDRRAG</sequence>
<dbReference type="PANTHER" id="PTHR43390:SF1">
    <property type="entry name" value="CHLOROPLAST PROCESSING PEPTIDASE"/>
    <property type="match status" value="1"/>
</dbReference>
<dbReference type="InterPro" id="IPR036286">
    <property type="entry name" value="LexA/Signal_pep-like_sf"/>
</dbReference>
<dbReference type="Pfam" id="PF10502">
    <property type="entry name" value="Peptidase_S26"/>
    <property type="match status" value="1"/>
</dbReference>
<dbReference type="EMBL" id="JACBZP010000001">
    <property type="protein sequence ID" value="NYI67745.1"/>
    <property type="molecule type" value="Genomic_DNA"/>
</dbReference>
<protein>
    <recommendedName>
        <fullName evidence="6">Signal peptidase I</fullName>
        <ecNumber evidence="6">3.4.21.89</ecNumber>
    </recommendedName>
</protein>
<evidence type="ECO:0000256" key="3">
    <source>
        <dbReference type="ARBA" id="ARBA00022670"/>
    </source>
</evidence>
<dbReference type="PROSITE" id="PS00501">
    <property type="entry name" value="SPASE_I_1"/>
    <property type="match status" value="1"/>
</dbReference>
<dbReference type="GO" id="GO:0004252">
    <property type="term" value="F:serine-type endopeptidase activity"/>
    <property type="evidence" value="ECO:0007669"/>
    <property type="project" value="InterPro"/>
</dbReference>
<dbReference type="NCBIfam" id="TIGR02227">
    <property type="entry name" value="sigpep_I_bact"/>
    <property type="match status" value="1"/>
</dbReference>
<dbReference type="PRINTS" id="PR00727">
    <property type="entry name" value="LEADERPTASE"/>
</dbReference>
<evidence type="ECO:0000256" key="5">
    <source>
        <dbReference type="PIRSR" id="PIRSR600223-1"/>
    </source>
</evidence>
<dbReference type="GO" id="GO:0005886">
    <property type="term" value="C:plasma membrane"/>
    <property type="evidence" value="ECO:0007669"/>
    <property type="project" value="UniProtKB-SubCell"/>
</dbReference>